<dbReference type="InterPro" id="IPR014718">
    <property type="entry name" value="GH-type_carb-bd"/>
</dbReference>
<dbReference type="EMBL" id="VNJI01000005">
    <property type="protein sequence ID" value="TVY10955.1"/>
    <property type="molecule type" value="Genomic_DNA"/>
</dbReference>
<dbReference type="RefSeq" id="WP_144844381.1">
    <property type="nucleotide sequence ID" value="NZ_VNJI01000005.1"/>
</dbReference>
<accession>A0A559KFP8</accession>
<dbReference type="AlphaFoldDB" id="A0A559KFP8"/>
<organism evidence="1 2">
    <name type="scientific">Paenibacillus cremeus</name>
    <dbReference type="NCBI Taxonomy" id="2163881"/>
    <lineage>
        <taxon>Bacteria</taxon>
        <taxon>Bacillati</taxon>
        <taxon>Bacillota</taxon>
        <taxon>Bacilli</taxon>
        <taxon>Bacillales</taxon>
        <taxon>Paenibacillaceae</taxon>
        <taxon>Paenibacillus</taxon>
    </lineage>
</organism>
<sequence length="327" mass="36637">MGRYGASLSTNEGFTTVVLTDSGSDAIAELIPEVGYNLFRFECGGRSLIQSPESLISLKQAPVCYQYGTPILFPPNRVKNGTFTFQGRTYQLPLNEPPDHHLHGEIASKPWEVIEFGVTEEQGAFVTSRFAFADHPEMLAYFPHRLSFTLTYRLFEGRLKLSGVIRNEGDDDAPFAYGFHPYFPLPFGDEEIVLTAPAACEWPVMSKSFVTGMPSVTDFSAQVSGKGASISNYPELKCTMLELQDDERGNRICRMALKNQGYTIAYQTDPIFSFALLFRPSWASAFSIEPYTCLTDAFNLPYEHEQTGVRGITAGEEIRFTNQLWME</sequence>
<dbReference type="GO" id="GO:0005975">
    <property type="term" value="P:carbohydrate metabolic process"/>
    <property type="evidence" value="ECO:0007669"/>
    <property type="project" value="InterPro"/>
</dbReference>
<dbReference type="Proteomes" id="UP000317036">
    <property type="component" value="Unassembled WGS sequence"/>
</dbReference>
<proteinExistence type="predicted"/>
<dbReference type="InterPro" id="IPR008183">
    <property type="entry name" value="Aldose_1/G6P_1-epimerase"/>
</dbReference>
<dbReference type="SUPFAM" id="SSF74650">
    <property type="entry name" value="Galactose mutarotase-like"/>
    <property type="match status" value="1"/>
</dbReference>
<dbReference type="Gene3D" id="2.70.98.10">
    <property type="match status" value="1"/>
</dbReference>
<name>A0A559KFP8_9BACL</name>
<dbReference type="CDD" id="cd01081">
    <property type="entry name" value="Aldose_epim"/>
    <property type="match status" value="1"/>
</dbReference>
<evidence type="ECO:0000313" key="1">
    <source>
        <dbReference type="EMBL" id="TVY10955.1"/>
    </source>
</evidence>
<gene>
    <name evidence="1" type="ORF">FPZ49_05630</name>
</gene>
<evidence type="ECO:0000313" key="2">
    <source>
        <dbReference type="Proteomes" id="UP000317036"/>
    </source>
</evidence>
<dbReference type="InterPro" id="IPR011013">
    <property type="entry name" value="Gal_mutarotase_sf_dom"/>
</dbReference>
<dbReference type="GO" id="GO:0016853">
    <property type="term" value="F:isomerase activity"/>
    <property type="evidence" value="ECO:0007669"/>
    <property type="project" value="InterPro"/>
</dbReference>
<dbReference type="Pfam" id="PF01263">
    <property type="entry name" value="Aldose_epim"/>
    <property type="match status" value="1"/>
</dbReference>
<protein>
    <submittedName>
        <fullName evidence="1">Aldose 1-epimerase</fullName>
    </submittedName>
</protein>
<dbReference type="GO" id="GO:0030246">
    <property type="term" value="F:carbohydrate binding"/>
    <property type="evidence" value="ECO:0007669"/>
    <property type="project" value="InterPro"/>
</dbReference>
<dbReference type="OrthoDB" id="9795355at2"/>
<comment type="caution">
    <text evidence="1">The sequence shown here is derived from an EMBL/GenBank/DDBJ whole genome shotgun (WGS) entry which is preliminary data.</text>
</comment>
<keyword evidence="2" id="KW-1185">Reference proteome</keyword>
<reference evidence="1 2" key="1">
    <citation type="submission" date="2019-07" db="EMBL/GenBank/DDBJ databases">
        <authorList>
            <person name="Kim J."/>
        </authorList>
    </citation>
    <scope>NUCLEOTIDE SEQUENCE [LARGE SCALE GENOMIC DNA]</scope>
    <source>
        <strain evidence="1 2">JC52</strain>
    </source>
</reference>